<gene>
    <name evidence="3" type="ORF">RCO7_01974</name>
</gene>
<evidence type="ECO:0000313" key="3">
    <source>
        <dbReference type="EMBL" id="CZT01788.1"/>
    </source>
</evidence>
<keyword evidence="4" id="KW-1185">Reference proteome</keyword>
<keyword evidence="1" id="KW-0472">Membrane</keyword>
<keyword evidence="2" id="KW-0732">Signal</keyword>
<name>A0A1E1KUF8_9HELO</name>
<protein>
    <recommendedName>
        <fullName evidence="5">Peptidase A1 domain-containing protein</fullName>
    </recommendedName>
</protein>
<sequence length="535" mass="57195">MTRVRQFLVLATLFYASRSVDTGLPFALTWSSKTFGPDGPWQAIQIGIGTPAQQVALYPAGTFRSHILTSKICSNATLSPDVCCASAAGLYAIEISRTGLDTIVQQLSAVDYTHGGLQVQGSDGTSALDQMNIGILDSSRTFVIVPNVTFGMYSDIAPIYPGGDIRAFLVPGFLQEKEVIPSNTFGLHIGSVSPKIKGSLHFGGYDQARICGNISTQQGGFGGLEPIDDGKKGLIDLLDVDIVTYDGVSPFNSTRVGGLLAAGNSSIGPFLSLPLYPESPYLNLPKSTCDAIAAWLPVTYNANLGLYTWNTNDPQYQRIVSSPTVLRFVFRKDQSNTKKITINVPFMLLNLTLEAPLVAPRTPYFPCNAQSRGRYSLGRAFLQAAFVGGNWNANNNQGVWWLAQAPGPNFGSQSALKTIKDQDTVITSSNNDWAASWEGVLVPLNKQLQPTTNTDGSPGSSVVLPGDKTAGLYEDMSVGAKAGIGIGAVAVLLGIVSLCVFLWYRKRKERRGFQEAALTPGVKGSKMESVGSSRG</sequence>
<dbReference type="Proteomes" id="UP000178129">
    <property type="component" value="Unassembled WGS sequence"/>
</dbReference>
<feature type="signal peptide" evidence="2">
    <location>
        <begin position="1"/>
        <end position="22"/>
    </location>
</feature>
<dbReference type="STRING" id="914237.A0A1E1KUF8"/>
<dbReference type="InParanoid" id="A0A1E1KUF8"/>
<evidence type="ECO:0000256" key="2">
    <source>
        <dbReference type="SAM" id="SignalP"/>
    </source>
</evidence>
<dbReference type="AlphaFoldDB" id="A0A1E1KUF8"/>
<keyword evidence="1" id="KW-1133">Transmembrane helix</keyword>
<accession>A0A1E1KUF8</accession>
<dbReference type="EMBL" id="FJUW01000023">
    <property type="protein sequence ID" value="CZT01788.1"/>
    <property type="molecule type" value="Genomic_DNA"/>
</dbReference>
<comment type="caution">
    <text evidence="3">The sequence shown here is derived from an EMBL/GenBank/DDBJ whole genome shotgun (WGS) entry which is preliminary data.</text>
</comment>
<organism evidence="3 4">
    <name type="scientific">Rhynchosporium graminicola</name>
    <dbReference type="NCBI Taxonomy" id="2792576"/>
    <lineage>
        <taxon>Eukaryota</taxon>
        <taxon>Fungi</taxon>
        <taxon>Dikarya</taxon>
        <taxon>Ascomycota</taxon>
        <taxon>Pezizomycotina</taxon>
        <taxon>Leotiomycetes</taxon>
        <taxon>Helotiales</taxon>
        <taxon>Ploettnerulaceae</taxon>
        <taxon>Rhynchosporium</taxon>
    </lineage>
</organism>
<proteinExistence type="predicted"/>
<feature type="transmembrane region" description="Helical" evidence="1">
    <location>
        <begin position="482"/>
        <end position="504"/>
    </location>
</feature>
<evidence type="ECO:0000256" key="1">
    <source>
        <dbReference type="SAM" id="Phobius"/>
    </source>
</evidence>
<evidence type="ECO:0008006" key="5">
    <source>
        <dbReference type="Google" id="ProtNLM"/>
    </source>
</evidence>
<keyword evidence="1" id="KW-0812">Transmembrane</keyword>
<feature type="chain" id="PRO_5009446477" description="Peptidase A1 domain-containing protein" evidence="2">
    <location>
        <begin position="23"/>
        <end position="535"/>
    </location>
</feature>
<evidence type="ECO:0000313" key="4">
    <source>
        <dbReference type="Proteomes" id="UP000178129"/>
    </source>
</evidence>
<dbReference type="Gene3D" id="2.40.70.10">
    <property type="entry name" value="Acid Proteases"/>
    <property type="match status" value="1"/>
</dbReference>
<dbReference type="InterPro" id="IPR021109">
    <property type="entry name" value="Peptidase_aspartic_dom_sf"/>
</dbReference>
<reference evidence="4" key="1">
    <citation type="submission" date="2016-03" db="EMBL/GenBank/DDBJ databases">
        <authorList>
            <person name="Ploux O."/>
        </authorList>
    </citation>
    <scope>NUCLEOTIDE SEQUENCE [LARGE SCALE GENOMIC DNA]</scope>
    <source>
        <strain evidence="4">UK7</strain>
    </source>
</reference>
<dbReference type="SUPFAM" id="SSF50630">
    <property type="entry name" value="Acid proteases"/>
    <property type="match status" value="1"/>
</dbReference>